<organism evidence="2 3">
    <name type="scientific">Shiella aurantiaca</name>
    <dbReference type="NCBI Taxonomy" id="3058365"/>
    <lineage>
        <taxon>Bacteria</taxon>
        <taxon>Pseudomonadati</taxon>
        <taxon>Bacteroidota</taxon>
        <taxon>Cytophagia</taxon>
        <taxon>Cytophagales</taxon>
        <taxon>Shiellaceae</taxon>
        <taxon>Shiella</taxon>
    </lineage>
</organism>
<dbReference type="Pfam" id="PF18899">
    <property type="entry name" value="DUF5655"/>
    <property type="match status" value="1"/>
</dbReference>
<name>A0ABT8F4Z6_9BACT</name>
<dbReference type="InterPro" id="IPR043714">
    <property type="entry name" value="DUF5655"/>
</dbReference>
<sequence>MLRNLHSYHYCKEVAIDDIFLQKPDAIVLAFDRLLQALADWEEVEISATKNCVVFFRNKTFLVVKPLTKCLEIKFYAKEPIEDDELHKCRLWNSKYEGVIRVSHEGQLHQKYFQYIKNSYLIS</sequence>
<proteinExistence type="predicted"/>
<gene>
    <name evidence="2" type="ORF">QWY31_08470</name>
</gene>
<reference evidence="2" key="1">
    <citation type="submission" date="2023-06" db="EMBL/GenBank/DDBJ databases">
        <title>Cytophagales bacterium Strain LB-30, isolated from soil.</title>
        <authorList>
            <person name="Liu B."/>
        </authorList>
    </citation>
    <scope>NUCLEOTIDE SEQUENCE</scope>
    <source>
        <strain evidence="2">LB-30</strain>
    </source>
</reference>
<accession>A0ABT8F4Z6</accession>
<comment type="caution">
    <text evidence="2">The sequence shown here is derived from an EMBL/GenBank/DDBJ whole genome shotgun (WGS) entry which is preliminary data.</text>
</comment>
<evidence type="ECO:0000313" key="2">
    <source>
        <dbReference type="EMBL" id="MDN4165532.1"/>
    </source>
</evidence>
<feature type="domain" description="DUF5655" evidence="1">
    <location>
        <begin position="16"/>
        <end position="121"/>
    </location>
</feature>
<dbReference type="RefSeq" id="WP_320004065.1">
    <property type="nucleotide sequence ID" value="NZ_JAUHJS010000004.1"/>
</dbReference>
<dbReference type="EMBL" id="JAUHJS010000004">
    <property type="protein sequence ID" value="MDN4165532.1"/>
    <property type="molecule type" value="Genomic_DNA"/>
</dbReference>
<dbReference type="Proteomes" id="UP001168552">
    <property type="component" value="Unassembled WGS sequence"/>
</dbReference>
<evidence type="ECO:0000313" key="3">
    <source>
        <dbReference type="Proteomes" id="UP001168552"/>
    </source>
</evidence>
<evidence type="ECO:0000259" key="1">
    <source>
        <dbReference type="Pfam" id="PF18899"/>
    </source>
</evidence>
<keyword evidence="3" id="KW-1185">Reference proteome</keyword>
<protein>
    <submittedName>
        <fullName evidence="2">DUF5655 domain-containing protein</fullName>
    </submittedName>
</protein>